<feature type="region of interest" description="Disordered" evidence="12">
    <location>
        <begin position="201"/>
        <end position="364"/>
    </location>
</feature>
<feature type="compositionally biased region" description="Basic residues" evidence="12">
    <location>
        <begin position="236"/>
        <end position="250"/>
    </location>
</feature>
<dbReference type="PANTHER" id="PTHR10367:SF9">
    <property type="entry name" value="DUAL-SPECIFICITY PHOSPHATASE 11 (RNA_RNP COMPLEX 1-INTERACTING)"/>
    <property type="match status" value="1"/>
</dbReference>
<dbReference type="GO" id="GO:0005634">
    <property type="term" value="C:nucleus"/>
    <property type="evidence" value="ECO:0007669"/>
    <property type="project" value="UniProtKB-SubCell"/>
</dbReference>
<keyword evidence="6" id="KW-0539">Nucleus</keyword>
<feature type="compositionally biased region" description="Basic residues" evidence="12">
    <location>
        <begin position="308"/>
        <end position="323"/>
    </location>
</feature>
<feature type="compositionally biased region" description="Low complexity" evidence="12">
    <location>
        <begin position="336"/>
        <end position="364"/>
    </location>
</feature>
<name>A0A3B3TW76_9TELE</name>
<evidence type="ECO:0000256" key="10">
    <source>
        <dbReference type="ARBA" id="ARBA00076572"/>
    </source>
</evidence>
<dbReference type="GeneTree" id="ENSGT00940000155847"/>
<dbReference type="STRING" id="48699.ENSPLAP00000004611"/>
<dbReference type="InterPro" id="IPR000340">
    <property type="entry name" value="Dual-sp_phosphatase_cat-dom"/>
</dbReference>
<evidence type="ECO:0000256" key="1">
    <source>
        <dbReference type="ARBA" id="ARBA00004123"/>
    </source>
</evidence>
<dbReference type="Ensembl" id="ENSPLAT00000009478.1">
    <property type="protein sequence ID" value="ENSPLAP00000004611.1"/>
    <property type="gene ID" value="ENSPLAG00000006240.1"/>
</dbReference>
<feature type="domain" description="Tyrosine specific protein phosphatases" evidence="13">
    <location>
        <begin position="109"/>
        <end position="178"/>
    </location>
</feature>
<feature type="compositionally biased region" description="Low complexity" evidence="12">
    <location>
        <begin position="281"/>
        <end position="307"/>
    </location>
</feature>
<comment type="function">
    <text evidence="7">Possesses RNA 5'-triphosphatase and diphosphatase activities, but displays a poor protein-tyrosine phosphatase activity. In addition, has phosphatase activity with ATP, ADP and O-methylfluorescein phosphate (in vitro). Binds to RNA. May participate in nuclear mRNA metabolism.</text>
</comment>
<dbReference type="GO" id="GO:0004721">
    <property type="term" value="F:phosphoprotein phosphatase activity"/>
    <property type="evidence" value="ECO:0007669"/>
    <property type="project" value="UniProtKB-KW"/>
</dbReference>
<dbReference type="PANTHER" id="PTHR10367">
    <property type="entry name" value="MRNA-CAPPING ENZYME"/>
    <property type="match status" value="1"/>
</dbReference>
<dbReference type="PROSITE" id="PS50056">
    <property type="entry name" value="TYR_PHOSPHATASE_2"/>
    <property type="match status" value="1"/>
</dbReference>
<feature type="compositionally biased region" description="Basic and acidic residues" evidence="12">
    <location>
        <begin position="261"/>
        <end position="279"/>
    </location>
</feature>
<evidence type="ECO:0000256" key="11">
    <source>
        <dbReference type="ARBA" id="ARBA00080235"/>
    </source>
</evidence>
<proteinExistence type="inferred from homology"/>
<dbReference type="InterPro" id="IPR029021">
    <property type="entry name" value="Prot-tyrosine_phosphatase-like"/>
</dbReference>
<dbReference type="FunFam" id="3.90.190.10:FF:000064">
    <property type="entry name" value="RNA/RNP complex-1-interacting phosphatase homolog"/>
    <property type="match status" value="1"/>
</dbReference>
<keyword evidence="15" id="KW-1185">Reference proteome</keyword>
<comment type="similarity">
    <text evidence="2">Belongs to the protein-tyrosine phosphatase family. Non-receptor class dual specificity subfamily.</text>
</comment>
<dbReference type="InterPro" id="IPR000387">
    <property type="entry name" value="Tyr_Pase_dom"/>
</dbReference>
<protein>
    <recommendedName>
        <fullName evidence="9">RNA/RNP complex-1-interacting phosphatase</fullName>
    </recommendedName>
    <alternativeName>
        <fullName evidence="10">Dual specificity protein phosphatase 11</fullName>
    </alternativeName>
    <alternativeName>
        <fullName evidence="11">Phosphatase that interacts with RNA/RNP complex 1</fullName>
    </alternativeName>
</protein>
<evidence type="ECO:0000256" key="12">
    <source>
        <dbReference type="SAM" id="MobiDB-lite"/>
    </source>
</evidence>
<dbReference type="SUPFAM" id="SSF52799">
    <property type="entry name" value="(Phosphotyrosine protein) phosphatases II"/>
    <property type="match status" value="1"/>
</dbReference>
<dbReference type="Gene3D" id="3.90.190.10">
    <property type="entry name" value="Protein tyrosine phosphatase superfamily"/>
    <property type="match status" value="1"/>
</dbReference>
<evidence type="ECO:0000256" key="6">
    <source>
        <dbReference type="ARBA" id="ARBA00023242"/>
    </source>
</evidence>
<keyword evidence="3" id="KW-0378">Hydrolase</keyword>
<evidence type="ECO:0000256" key="8">
    <source>
        <dbReference type="ARBA" id="ARBA00065987"/>
    </source>
</evidence>
<dbReference type="InterPro" id="IPR016130">
    <property type="entry name" value="Tyr_Pase_AS"/>
</dbReference>
<dbReference type="GO" id="GO:0003723">
    <property type="term" value="F:RNA binding"/>
    <property type="evidence" value="ECO:0007669"/>
    <property type="project" value="UniProtKB-KW"/>
</dbReference>
<sequence>MELIVQIKPKCIPDGWLDYCPVGSRIPGTRFIPFKVPLKAALNCQLPTSQSFDLWDLLDSVRRQNQELGLIIDLTFTTRYYSVSDTPQCCAYIKIPTEGHRVPNDGAILSFKRAVRHFLSQNQDNSRLIGVHCTHGLNRTGYLICRYLIDVDRLDAAAALQLFNSSRGHHIERKNYIRDLQHAAKRSNRGIDEKEPAALIKHQEKVESNTAAHVKASGDESAENQQPKEKQPSQKQTKRRARRRYKTRNKKSADGSAQGHDPSETDYKTDVTDKNDNQRIPRLSSPVVLPLSSPSPSSSSLFPPCCRSRSRPWRGSARGRRLRPPATPRPLCSVRSDFSPSDGSPSDGPPGSSLASSPSQTSAE</sequence>
<dbReference type="AlphaFoldDB" id="A0A3B3TW76"/>
<accession>A0A3B3TW76</accession>
<evidence type="ECO:0000256" key="5">
    <source>
        <dbReference type="ARBA" id="ARBA00022912"/>
    </source>
</evidence>
<evidence type="ECO:0000259" key="13">
    <source>
        <dbReference type="PROSITE" id="PS50056"/>
    </source>
</evidence>
<dbReference type="Proteomes" id="UP000261500">
    <property type="component" value="Unplaced"/>
</dbReference>
<evidence type="ECO:0000256" key="3">
    <source>
        <dbReference type="ARBA" id="ARBA00022801"/>
    </source>
</evidence>
<keyword evidence="4" id="KW-0694">RNA-binding</keyword>
<reference evidence="14" key="1">
    <citation type="submission" date="2025-08" db="UniProtKB">
        <authorList>
            <consortium name="Ensembl"/>
        </authorList>
    </citation>
    <scope>IDENTIFICATION</scope>
</reference>
<dbReference type="GO" id="GO:0004651">
    <property type="term" value="F:polynucleotide 5'-phosphatase activity"/>
    <property type="evidence" value="ECO:0007669"/>
    <property type="project" value="TreeGrafter"/>
</dbReference>
<dbReference type="InterPro" id="IPR051029">
    <property type="entry name" value="mRNA_Capping_Enz/RNA_Phosphat"/>
</dbReference>
<keyword evidence="5" id="KW-0904">Protein phosphatase</keyword>
<evidence type="ECO:0000313" key="15">
    <source>
        <dbReference type="Proteomes" id="UP000261500"/>
    </source>
</evidence>
<evidence type="ECO:0000313" key="14">
    <source>
        <dbReference type="Ensembl" id="ENSPLAP00000004611.1"/>
    </source>
</evidence>
<reference evidence="14" key="2">
    <citation type="submission" date="2025-09" db="UniProtKB">
        <authorList>
            <consortium name="Ensembl"/>
        </authorList>
    </citation>
    <scope>IDENTIFICATION</scope>
</reference>
<dbReference type="Pfam" id="PF00782">
    <property type="entry name" value="DSPc"/>
    <property type="match status" value="1"/>
</dbReference>
<evidence type="ECO:0000256" key="2">
    <source>
        <dbReference type="ARBA" id="ARBA00008601"/>
    </source>
</evidence>
<dbReference type="PROSITE" id="PS00383">
    <property type="entry name" value="TYR_PHOSPHATASE_1"/>
    <property type="match status" value="1"/>
</dbReference>
<evidence type="ECO:0000256" key="4">
    <source>
        <dbReference type="ARBA" id="ARBA00022884"/>
    </source>
</evidence>
<evidence type="ECO:0000256" key="7">
    <source>
        <dbReference type="ARBA" id="ARBA00054725"/>
    </source>
</evidence>
<evidence type="ECO:0000256" key="9">
    <source>
        <dbReference type="ARBA" id="ARBA00068666"/>
    </source>
</evidence>
<comment type="subcellular location">
    <subcellularLocation>
        <location evidence="1">Nucleus</location>
    </subcellularLocation>
</comment>
<organism evidence="14 15">
    <name type="scientific">Poecilia latipinna</name>
    <name type="common">sailfin molly</name>
    <dbReference type="NCBI Taxonomy" id="48699"/>
    <lineage>
        <taxon>Eukaryota</taxon>
        <taxon>Metazoa</taxon>
        <taxon>Chordata</taxon>
        <taxon>Craniata</taxon>
        <taxon>Vertebrata</taxon>
        <taxon>Euteleostomi</taxon>
        <taxon>Actinopterygii</taxon>
        <taxon>Neopterygii</taxon>
        <taxon>Teleostei</taxon>
        <taxon>Neoteleostei</taxon>
        <taxon>Acanthomorphata</taxon>
        <taxon>Ovalentaria</taxon>
        <taxon>Atherinomorphae</taxon>
        <taxon>Cyprinodontiformes</taxon>
        <taxon>Poeciliidae</taxon>
        <taxon>Poeciliinae</taxon>
        <taxon>Poecilia</taxon>
    </lineage>
</organism>
<comment type="subunit">
    <text evidence="8">Monomer. May interact with SFRS7 and SFRS9/SRP30C.</text>
</comment>